<keyword evidence="1" id="KW-0812">Transmembrane</keyword>
<keyword evidence="3" id="KW-1185">Reference proteome</keyword>
<proteinExistence type="predicted"/>
<keyword evidence="1" id="KW-0472">Membrane</keyword>
<organism evidence="2 3">
    <name type="scientific">Paracoccus laeviglucosivorans</name>
    <dbReference type="NCBI Taxonomy" id="1197861"/>
    <lineage>
        <taxon>Bacteria</taxon>
        <taxon>Pseudomonadati</taxon>
        <taxon>Pseudomonadota</taxon>
        <taxon>Alphaproteobacteria</taxon>
        <taxon>Rhodobacterales</taxon>
        <taxon>Paracoccaceae</taxon>
        <taxon>Paracoccus</taxon>
    </lineage>
</organism>
<gene>
    <name evidence="2" type="ORF">SAMN06265221_10319</name>
</gene>
<feature type="transmembrane region" description="Helical" evidence="1">
    <location>
        <begin position="109"/>
        <end position="132"/>
    </location>
</feature>
<dbReference type="RefSeq" id="WP_142661905.1">
    <property type="nucleotide sequence ID" value="NZ_FXTK01000003.1"/>
</dbReference>
<feature type="transmembrane region" description="Helical" evidence="1">
    <location>
        <begin position="144"/>
        <end position="164"/>
    </location>
</feature>
<feature type="transmembrane region" description="Helical" evidence="1">
    <location>
        <begin position="63"/>
        <end position="88"/>
    </location>
</feature>
<reference evidence="2 3" key="1">
    <citation type="submission" date="2017-05" db="EMBL/GenBank/DDBJ databases">
        <authorList>
            <person name="Varghese N."/>
            <person name="Submissions S."/>
        </authorList>
    </citation>
    <scope>NUCLEOTIDE SEQUENCE [LARGE SCALE GENOMIC DNA]</scope>
    <source>
        <strain evidence="2 3">DSM 100094</strain>
    </source>
</reference>
<evidence type="ECO:0000313" key="2">
    <source>
        <dbReference type="EMBL" id="SMO48986.1"/>
    </source>
</evidence>
<evidence type="ECO:0000256" key="1">
    <source>
        <dbReference type="SAM" id="Phobius"/>
    </source>
</evidence>
<dbReference type="Proteomes" id="UP000319014">
    <property type="component" value="Unassembled WGS sequence"/>
</dbReference>
<evidence type="ECO:0000313" key="3">
    <source>
        <dbReference type="Proteomes" id="UP000319014"/>
    </source>
</evidence>
<dbReference type="OrthoDB" id="7629477at2"/>
<keyword evidence="1" id="KW-1133">Transmembrane helix</keyword>
<sequence>MIEAARRQRLVGIVLFVLLIVAILFLRLMPLNPGRAIWPGPDFALCLTLAWVLRRPDLAPAPIIAALFFLEDIMLLRPLGLWAAIVLFGTEAARRREHRWRELPFMIEWLRIATLLAMMMLAYRFALALFLLPTPPLGQVILQYIATAGSYPLVTGLLHWPLGLRRGLRDNDTRHR</sequence>
<feature type="transmembrane region" description="Helical" evidence="1">
    <location>
        <begin position="12"/>
        <end position="29"/>
    </location>
</feature>
<protein>
    <submittedName>
        <fullName evidence="2">Rod shape-determining protein MreD</fullName>
    </submittedName>
</protein>
<name>A0A521BPC5_9RHOB</name>
<accession>A0A521BPC5</accession>
<dbReference type="AlphaFoldDB" id="A0A521BPC5"/>
<dbReference type="EMBL" id="FXTK01000003">
    <property type="protein sequence ID" value="SMO48986.1"/>
    <property type="molecule type" value="Genomic_DNA"/>
</dbReference>